<dbReference type="EMBL" id="JAMTCG010000011">
    <property type="protein sequence ID" value="MCP2163026.1"/>
    <property type="molecule type" value="Genomic_DNA"/>
</dbReference>
<feature type="domain" description="DUF6036" evidence="1">
    <location>
        <begin position="1"/>
        <end position="148"/>
    </location>
</feature>
<sequence length="172" mass="18804">MIVVGSQAILGSYEAAALPAALSFSGEMDATPELQFIGAAPSEVEEAISRINVAVGEDSDFHNENGFYVEGISMRTLILAKGWENRLESYEITGPEGEREQAGWCLSPVDICVSKALAGRPNDVEYVIALVRSNLIDVDEVLARVTGRLDWGDHEPDERRIERAVRLVESAR</sequence>
<dbReference type="Pfam" id="PF19502">
    <property type="entry name" value="DUF6036"/>
    <property type="match status" value="1"/>
</dbReference>
<dbReference type="InterPro" id="IPR045792">
    <property type="entry name" value="DUF6036"/>
</dbReference>
<reference evidence="2 3" key="1">
    <citation type="submission" date="2022-06" db="EMBL/GenBank/DDBJ databases">
        <title>Genomic Encyclopedia of Archaeal and Bacterial Type Strains, Phase II (KMG-II): from individual species to whole genera.</title>
        <authorList>
            <person name="Goeker M."/>
        </authorList>
    </citation>
    <scope>NUCLEOTIDE SEQUENCE [LARGE SCALE GENOMIC DNA]</scope>
    <source>
        <strain evidence="2 3">DSM 45037</strain>
    </source>
</reference>
<accession>A0ABT1H719</accession>
<organism evidence="2 3">
    <name type="scientific">Williamsia serinedens</name>
    <dbReference type="NCBI Taxonomy" id="391736"/>
    <lineage>
        <taxon>Bacteria</taxon>
        <taxon>Bacillati</taxon>
        <taxon>Actinomycetota</taxon>
        <taxon>Actinomycetes</taxon>
        <taxon>Mycobacteriales</taxon>
        <taxon>Nocardiaceae</taxon>
        <taxon>Williamsia</taxon>
    </lineage>
</organism>
<keyword evidence="3" id="KW-1185">Reference proteome</keyword>
<protein>
    <recommendedName>
        <fullName evidence="1">DUF6036 domain-containing protein</fullName>
    </recommendedName>
</protein>
<evidence type="ECO:0000313" key="3">
    <source>
        <dbReference type="Proteomes" id="UP001205740"/>
    </source>
</evidence>
<evidence type="ECO:0000259" key="1">
    <source>
        <dbReference type="Pfam" id="PF19502"/>
    </source>
</evidence>
<evidence type="ECO:0000313" key="2">
    <source>
        <dbReference type="EMBL" id="MCP2163026.1"/>
    </source>
</evidence>
<name>A0ABT1H719_9NOCA</name>
<comment type="caution">
    <text evidence="2">The sequence shown here is derived from an EMBL/GenBank/DDBJ whole genome shotgun (WGS) entry which is preliminary data.</text>
</comment>
<gene>
    <name evidence="2" type="ORF">LX12_004239</name>
</gene>
<proteinExistence type="predicted"/>
<dbReference type="Proteomes" id="UP001205740">
    <property type="component" value="Unassembled WGS sequence"/>
</dbReference>